<evidence type="ECO:0000313" key="1">
    <source>
        <dbReference type="EMBL" id="KAL3884854.1"/>
    </source>
</evidence>
<reference evidence="1 2" key="1">
    <citation type="submission" date="2024-11" db="EMBL/GenBank/DDBJ databases">
        <title>Chromosome-level genome assembly of the freshwater bivalve Anodonta woodiana.</title>
        <authorList>
            <person name="Chen X."/>
        </authorList>
    </citation>
    <scope>NUCLEOTIDE SEQUENCE [LARGE SCALE GENOMIC DNA]</scope>
    <source>
        <strain evidence="1">MN2024</strain>
        <tissue evidence="1">Gills</tissue>
    </source>
</reference>
<proteinExistence type="predicted"/>
<protein>
    <recommendedName>
        <fullName evidence="3">HAT C-terminal dimerisation domain-containing protein</fullName>
    </recommendedName>
</protein>
<dbReference type="EMBL" id="JBJQND010000002">
    <property type="protein sequence ID" value="KAL3884854.1"/>
    <property type="molecule type" value="Genomic_DNA"/>
</dbReference>
<organism evidence="1 2">
    <name type="scientific">Sinanodonta woodiana</name>
    <name type="common">Chinese pond mussel</name>
    <name type="synonym">Anodonta woodiana</name>
    <dbReference type="NCBI Taxonomy" id="1069815"/>
    <lineage>
        <taxon>Eukaryota</taxon>
        <taxon>Metazoa</taxon>
        <taxon>Spiralia</taxon>
        <taxon>Lophotrochozoa</taxon>
        <taxon>Mollusca</taxon>
        <taxon>Bivalvia</taxon>
        <taxon>Autobranchia</taxon>
        <taxon>Heteroconchia</taxon>
        <taxon>Palaeoheterodonta</taxon>
        <taxon>Unionida</taxon>
        <taxon>Unionoidea</taxon>
        <taxon>Unionidae</taxon>
        <taxon>Unioninae</taxon>
        <taxon>Sinanodonta</taxon>
    </lineage>
</organism>
<accession>A0ABD3XEZ8</accession>
<evidence type="ECO:0000313" key="2">
    <source>
        <dbReference type="Proteomes" id="UP001634394"/>
    </source>
</evidence>
<comment type="caution">
    <text evidence="1">The sequence shown here is derived from an EMBL/GenBank/DDBJ whole genome shotgun (WGS) entry which is preliminary data.</text>
</comment>
<sequence>MMVESTRLKITQFKTKNGIELAKAYDELTKSRSLYHGVKLTDREQLSLQFLIDAKIYLDKFIENLDARFNEQSMKNLQLLNTALNPSKVPQNANSLDDHGENELPELINIYGGDGGVINADLYQVKVVIKSLNCTLTEACTALLQEYRDIFPDFAVLASIVLVSPVTSVAFKEAGSSVLEYDPKKSIRKFCEIQHRQK</sequence>
<dbReference type="AlphaFoldDB" id="A0ABD3XEZ8"/>
<keyword evidence="2" id="KW-1185">Reference proteome</keyword>
<dbReference type="Proteomes" id="UP001634394">
    <property type="component" value="Unassembled WGS sequence"/>
</dbReference>
<name>A0ABD3XEZ8_SINWO</name>
<evidence type="ECO:0008006" key="3">
    <source>
        <dbReference type="Google" id="ProtNLM"/>
    </source>
</evidence>
<gene>
    <name evidence="1" type="ORF">ACJMK2_024955</name>
</gene>